<dbReference type="GO" id="GO:0008758">
    <property type="term" value="F:UDP-2,3-diacylglucosamine hydrolase activity"/>
    <property type="evidence" value="ECO:0007669"/>
    <property type="project" value="TreeGrafter"/>
</dbReference>
<evidence type="ECO:0000313" key="5">
    <source>
        <dbReference type="EMBL" id="MBK6087367.1"/>
    </source>
</evidence>
<dbReference type="Pfam" id="PF00149">
    <property type="entry name" value="Metallophos"/>
    <property type="match status" value="1"/>
</dbReference>
<dbReference type="EMBL" id="JAEQMG010000030">
    <property type="protein sequence ID" value="MBK6087367.1"/>
    <property type="molecule type" value="Genomic_DNA"/>
</dbReference>
<keyword evidence="3" id="KW-0472">Membrane</keyword>
<evidence type="ECO:0000259" key="4">
    <source>
        <dbReference type="Pfam" id="PF00149"/>
    </source>
</evidence>
<feature type="transmembrane region" description="Helical" evidence="3">
    <location>
        <begin position="73"/>
        <end position="91"/>
    </location>
</feature>
<dbReference type="InterPro" id="IPR051158">
    <property type="entry name" value="Metallophosphoesterase_sf"/>
</dbReference>
<keyword evidence="3" id="KW-0812">Transmembrane</keyword>
<protein>
    <submittedName>
        <fullName evidence="5">Metallophosphoesterase</fullName>
    </submittedName>
</protein>
<sequence length="270" mass="31105">MSKPVVTEYEVFSERIRKPLKIALVADLHERRAVDILNLLRAQNPDLTVVAGDTLERYRERYQSTVKRRFNPIRWLIVNIIYYVNLFFMLLRPKRSKPDTKNAYSFLRQAADIAPVFLSLGNHEEELKSEDREFFRNNGIHCLDNEDAEVVVNRNFMLIGGLSDEYDEEWLSSFAQNDELRLLLCHNPNYYETLKIKDTDIDLIVSGHNHGGQIRIFSMGVAGAGGKLFPKYDKGIYDGRLVVSAGCSNTAAIPRINNPRELVIINMKKR</sequence>
<dbReference type="Gene3D" id="3.60.21.10">
    <property type="match status" value="1"/>
</dbReference>
<dbReference type="RefSeq" id="WP_201426675.1">
    <property type="nucleotide sequence ID" value="NZ_JAEQMG010000030.1"/>
</dbReference>
<keyword evidence="2" id="KW-0378">Hydrolase</keyword>
<dbReference type="PANTHER" id="PTHR31302:SF31">
    <property type="entry name" value="PHOSPHODIESTERASE YAEI"/>
    <property type="match status" value="1"/>
</dbReference>
<evidence type="ECO:0000256" key="3">
    <source>
        <dbReference type="SAM" id="Phobius"/>
    </source>
</evidence>
<dbReference type="GO" id="GO:0009245">
    <property type="term" value="P:lipid A biosynthetic process"/>
    <property type="evidence" value="ECO:0007669"/>
    <property type="project" value="TreeGrafter"/>
</dbReference>
<dbReference type="GO" id="GO:0016020">
    <property type="term" value="C:membrane"/>
    <property type="evidence" value="ECO:0007669"/>
    <property type="project" value="GOC"/>
</dbReference>
<organism evidence="5 6">
    <name type="scientific">Ruminococcus difficilis</name>
    <dbReference type="NCBI Taxonomy" id="2763069"/>
    <lineage>
        <taxon>Bacteria</taxon>
        <taxon>Bacillati</taxon>
        <taxon>Bacillota</taxon>
        <taxon>Clostridia</taxon>
        <taxon>Eubacteriales</taxon>
        <taxon>Oscillospiraceae</taxon>
        <taxon>Ruminococcus</taxon>
    </lineage>
</organism>
<keyword evidence="6" id="KW-1185">Reference proteome</keyword>
<keyword evidence="3" id="KW-1133">Transmembrane helix</keyword>
<comment type="caution">
    <text evidence="5">The sequence shown here is derived from an EMBL/GenBank/DDBJ whole genome shotgun (WGS) entry which is preliminary data.</text>
</comment>
<evidence type="ECO:0000256" key="2">
    <source>
        <dbReference type="ARBA" id="ARBA00022801"/>
    </source>
</evidence>
<evidence type="ECO:0000256" key="1">
    <source>
        <dbReference type="ARBA" id="ARBA00022723"/>
    </source>
</evidence>
<dbReference type="InterPro" id="IPR029052">
    <property type="entry name" value="Metallo-depent_PP-like"/>
</dbReference>
<accession>A0A934WQX7</accession>
<dbReference type="AlphaFoldDB" id="A0A934WQX7"/>
<dbReference type="PANTHER" id="PTHR31302">
    <property type="entry name" value="TRANSMEMBRANE PROTEIN WITH METALLOPHOSPHOESTERASE DOMAIN-RELATED"/>
    <property type="match status" value="1"/>
</dbReference>
<evidence type="ECO:0000313" key="6">
    <source>
        <dbReference type="Proteomes" id="UP000633365"/>
    </source>
</evidence>
<proteinExistence type="predicted"/>
<dbReference type="Proteomes" id="UP000633365">
    <property type="component" value="Unassembled WGS sequence"/>
</dbReference>
<reference evidence="5" key="1">
    <citation type="submission" date="2021-01" db="EMBL/GenBank/DDBJ databases">
        <title>Genome public.</title>
        <authorList>
            <person name="Liu C."/>
            <person name="Sun Q."/>
        </authorList>
    </citation>
    <scope>NUCLEOTIDE SEQUENCE</scope>
    <source>
        <strain evidence="5">M6</strain>
    </source>
</reference>
<feature type="domain" description="Calcineurin-like phosphoesterase" evidence="4">
    <location>
        <begin position="20"/>
        <end position="211"/>
    </location>
</feature>
<dbReference type="GO" id="GO:0046872">
    <property type="term" value="F:metal ion binding"/>
    <property type="evidence" value="ECO:0007669"/>
    <property type="project" value="UniProtKB-KW"/>
</dbReference>
<gene>
    <name evidence="5" type="ORF">JKK62_01630</name>
</gene>
<dbReference type="InterPro" id="IPR004843">
    <property type="entry name" value="Calcineurin-like_PHP"/>
</dbReference>
<name>A0A934WQX7_9FIRM</name>
<keyword evidence="1" id="KW-0479">Metal-binding</keyword>
<dbReference type="SUPFAM" id="SSF56300">
    <property type="entry name" value="Metallo-dependent phosphatases"/>
    <property type="match status" value="1"/>
</dbReference>